<evidence type="ECO:0000313" key="2">
    <source>
        <dbReference type="Proteomes" id="UP001165101"/>
    </source>
</evidence>
<proteinExistence type="predicted"/>
<evidence type="ECO:0000313" key="1">
    <source>
        <dbReference type="EMBL" id="GME96285.1"/>
    </source>
</evidence>
<name>A0ACB5TWK0_CANBO</name>
<organism evidence="1 2">
    <name type="scientific">Candida boidinii</name>
    <name type="common">Yeast</name>
    <dbReference type="NCBI Taxonomy" id="5477"/>
    <lineage>
        <taxon>Eukaryota</taxon>
        <taxon>Fungi</taxon>
        <taxon>Dikarya</taxon>
        <taxon>Ascomycota</taxon>
        <taxon>Saccharomycotina</taxon>
        <taxon>Pichiomycetes</taxon>
        <taxon>Pichiales</taxon>
        <taxon>Pichiaceae</taxon>
        <taxon>Ogataea</taxon>
        <taxon>Ogataea/Candida clade</taxon>
    </lineage>
</organism>
<dbReference type="EMBL" id="BSXV01002627">
    <property type="protein sequence ID" value="GME96285.1"/>
    <property type="molecule type" value="Genomic_DNA"/>
</dbReference>
<comment type="caution">
    <text evidence="1">The sequence shown here is derived from an EMBL/GenBank/DDBJ whole genome shotgun (WGS) entry which is preliminary data.</text>
</comment>
<protein>
    <submittedName>
        <fullName evidence="1">Unnamed protein product</fullName>
    </submittedName>
</protein>
<reference evidence="1" key="1">
    <citation type="submission" date="2023-04" db="EMBL/GenBank/DDBJ databases">
        <title>Candida boidinii NBRC 1967.</title>
        <authorList>
            <person name="Ichikawa N."/>
            <person name="Sato H."/>
            <person name="Tonouchi N."/>
        </authorList>
    </citation>
    <scope>NUCLEOTIDE SEQUENCE</scope>
    <source>
        <strain evidence="1">NBRC 1967</strain>
    </source>
</reference>
<gene>
    <name evidence="1" type="ORF">Cboi01_000422000</name>
</gene>
<dbReference type="Proteomes" id="UP001165101">
    <property type="component" value="Unassembled WGS sequence"/>
</dbReference>
<sequence>MEEGQNLQSDLISDEVNGEVNDKDDHDEKDSADNESDDIKDTERTNDDNPESNSTTNSYYQNIENTPMFQPMMNGGGGYYSPPHPQQQHQFPGGLYPGPPITQAQLQSHIPQMVHPQQPGSHPAANGYPQMMMFSPGPMTQSIPGTGMDVVSPVQFPENNQQYQYYSNDNTYNPKPRNSVNYNRISKKNSPTDSPLELQQGSPSQNSYFQSSQQSSSVTIVPSTMKGRKNLSNDQQYNSYNFNSSSNKSRINQRKYNGNFEGAVEVGQNLGDTNMHAPPNMNMPMNTPVNMNINMGMPMNMPMNMNSRMVPYPYQMPMPMPVPTPHLPHPDLLHKPQYHSTDPANNNNDQNTSAGPQSVPSSPLSSGNNNFTKLSRRLSTHKRESAFGTDNGNNENRNNQGNNFTRRGSSRINSVSNPNIKFVPGSSGSGSTQTKSPIQHSASVSSSAPSSAPSAFSSTPSSSSSSTSFNKGKTISSTSKNYSYLPEEYLTKKFDGSGVELNKPKSVNKYQNTKHNKSVLEDLTKKLDKVTI</sequence>
<accession>A0ACB5TWK0</accession>
<keyword evidence="2" id="KW-1185">Reference proteome</keyword>